<name>A0A2W5R6I4_VARPD</name>
<dbReference type="AlphaFoldDB" id="A0A2W5R6I4"/>
<comment type="caution">
    <text evidence="2">The sequence shown here is derived from an EMBL/GenBank/DDBJ whole genome shotgun (WGS) entry which is preliminary data.</text>
</comment>
<sequence length="401" mass="41113">MTRAASTSRHRRAVRGLTLIELLVAITIGLVLTLAVTGIVVVSESHRRSMTAVNDADQSGAYAASVLDLAVRSAGSGFVQAADQGAFGCQLSAAAVLPRSTAFPAPFKNSFLAGNTASLRLAPVLIAKNQSDAGSDVLVVMGGNGAAGDVPRRITSAGDATTLKLDASTGFNANDLVLVSRAGTPDCLVESVSSVGTGTLTLGGNTYTASGPTTALSSFAADLSTYVTNLGSSGAGNALFQLFGVGDNSTLFAYDLLSSGVNAVSQALANDVMELHAVYGLDSNGDGLLDTWASPDATGNPAEAAKPGYDIDTVMANPAKVKRIVAIRLALVLRDTNYEKDMVAPTTLSYFGDLKNSAGTSLAGTTTLATNATTDVDARHYRYRVVETTVPLRNTLILTAP</sequence>
<reference evidence="2 3" key="1">
    <citation type="submission" date="2017-08" db="EMBL/GenBank/DDBJ databases">
        <title>Infants hospitalized years apart are colonized by the same room-sourced microbial strains.</title>
        <authorList>
            <person name="Brooks B."/>
            <person name="Olm M.R."/>
            <person name="Firek B.A."/>
            <person name="Baker R."/>
            <person name="Thomas B.C."/>
            <person name="Morowitz M.J."/>
            <person name="Banfield J.F."/>
        </authorList>
    </citation>
    <scope>NUCLEOTIDE SEQUENCE [LARGE SCALE GENOMIC DNA]</scope>
    <source>
        <strain evidence="2">S2_005_003_R2_41</strain>
    </source>
</reference>
<dbReference type="NCBIfam" id="TIGR02532">
    <property type="entry name" value="IV_pilin_GFxxxE"/>
    <property type="match status" value="1"/>
</dbReference>
<keyword evidence="1" id="KW-1133">Transmembrane helix</keyword>
<evidence type="ECO:0008006" key="4">
    <source>
        <dbReference type="Google" id="ProtNLM"/>
    </source>
</evidence>
<dbReference type="Pfam" id="PF16074">
    <property type="entry name" value="PilW"/>
    <property type="match status" value="1"/>
</dbReference>
<dbReference type="Pfam" id="PF07963">
    <property type="entry name" value="N_methyl"/>
    <property type="match status" value="1"/>
</dbReference>
<dbReference type="InterPro" id="IPR032092">
    <property type="entry name" value="PilW"/>
</dbReference>
<dbReference type="InterPro" id="IPR012902">
    <property type="entry name" value="N_methyl_site"/>
</dbReference>
<evidence type="ECO:0000313" key="3">
    <source>
        <dbReference type="Proteomes" id="UP000249135"/>
    </source>
</evidence>
<proteinExistence type="predicted"/>
<dbReference type="PROSITE" id="PS00409">
    <property type="entry name" value="PROKAR_NTER_METHYL"/>
    <property type="match status" value="1"/>
</dbReference>
<dbReference type="GO" id="GO:0043683">
    <property type="term" value="P:type IV pilus assembly"/>
    <property type="evidence" value="ECO:0007669"/>
    <property type="project" value="InterPro"/>
</dbReference>
<keyword evidence="1" id="KW-0472">Membrane</keyword>
<dbReference type="EMBL" id="QFPP01000469">
    <property type="protein sequence ID" value="PZQ65977.1"/>
    <property type="molecule type" value="Genomic_DNA"/>
</dbReference>
<dbReference type="Proteomes" id="UP000249135">
    <property type="component" value="Unassembled WGS sequence"/>
</dbReference>
<evidence type="ECO:0000313" key="2">
    <source>
        <dbReference type="EMBL" id="PZQ65977.1"/>
    </source>
</evidence>
<evidence type="ECO:0000256" key="1">
    <source>
        <dbReference type="SAM" id="Phobius"/>
    </source>
</evidence>
<protein>
    <recommendedName>
        <fullName evidence="4">Prepilin-type N-terminal cleavage/methylation domain-containing protein</fullName>
    </recommendedName>
</protein>
<feature type="transmembrane region" description="Helical" evidence="1">
    <location>
        <begin position="20"/>
        <end position="42"/>
    </location>
</feature>
<gene>
    <name evidence="2" type="ORF">DI563_24915</name>
</gene>
<accession>A0A2W5R6I4</accession>
<keyword evidence="1" id="KW-0812">Transmembrane</keyword>
<organism evidence="2 3">
    <name type="scientific">Variovorax paradoxus</name>
    <dbReference type="NCBI Taxonomy" id="34073"/>
    <lineage>
        <taxon>Bacteria</taxon>
        <taxon>Pseudomonadati</taxon>
        <taxon>Pseudomonadota</taxon>
        <taxon>Betaproteobacteria</taxon>
        <taxon>Burkholderiales</taxon>
        <taxon>Comamonadaceae</taxon>
        <taxon>Variovorax</taxon>
    </lineage>
</organism>